<dbReference type="Proteomes" id="UP000219494">
    <property type="component" value="Unassembled WGS sequence"/>
</dbReference>
<evidence type="ECO:0000256" key="1">
    <source>
        <dbReference type="SAM" id="MobiDB-lite"/>
    </source>
</evidence>
<proteinExistence type="predicted"/>
<dbReference type="RefSeq" id="WP_097062230.1">
    <property type="nucleotide sequence ID" value="NZ_OBMI01000001.1"/>
</dbReference>
<gene>
    <name evidence="2" type="ORF">SAMN06297144_0278</name>
</gene>
<name>A0A285QFR5_9SPHN</name>
<dbReference type="AlphaFoldDB" id="A0A285QFR5"/>
<dbReference type="EMBL" id="OBMI01000001">
    <property type="protein sequence ID" value="SOB78912.1"/>
    <property type="molecule type" value="Genomic_DNA"/>
</dbReference>
<evidence type="ECO:0000313" key="3">
    <source>
        <dbReference type="Proteomes" id="UP000219494"/>
    </source>
</evidence>
<feature type="region of interest" description="Disordered" evidence="1">
    <location>
        <begin position="49"/>
        <end position="69"/>
    </location>
</feature>
<protein>
    <submittedName>
        <fullName evidence="2">Uncharacterized protein</fullName>
    </submittedName>
</protein>
<accession>A0A285QFR5</accession>
<organism evidence="2 3">
    <name type="scientific">Sphingomonas guangdongensis</name>
    <dbReference type="NCBI Taxonomy" id="1141890"/>
    <lineage>
        <taxon>Bacteria</taxon>
        <taxon>Pseudomonadati</taxon>
        <taxon>Pseudomonadota</taxon>
        <taxon>Alphaproteobacteria</taxon>
        <taxon>Sphingomonadales</taxon>
        <taxon>Sphingomonadaceae</taxon>
        <taxon>Sphingomonas</taxon>
    </lineage>
</organism>
<evidence type="ECO:0000313" key="2">
    <source>
        <dbReference type="EMBL" id="SOB78912.1"/>
    </source>
</evidence>
<keyword evidence="3" id="KW-1185">Reference proteome</keyword>
<reference evidence="2 3" key="1">
    <citation type="submission" date="2017-07" db="EMBL/GenBank/DDBJ databases">
        <authorList>
            <person name="Sun Z.S."/>
            <person name="Albrecht U."/>
            <person name="Echele G."/>
            <person name="Lee C.C."/>
        </authorList>
    </citation>
    <scope>NUCLEOTIDE SEQUENCE [LARGE SCALE GENOMIC DNA]</scope>
    <source>
        <strain evidence="2 3">CGMCC 1.12672</strain>
    </source>
</reference>
<sequence>MNEDAAYLLSRARQERARGNTCEDNAVALVHLQFAEEYERRARRFGAFAEQPRSPGEQARSLPFPIIRN</sequence>